<dbReference type="InterPro" id="IPR013693">
    <property type="entry name" value="SpoIID/LytB_N"/>
</dbReference>
<evidence type="ECO:0000313" key="2">
    <source>
        <dbReference type="EMBL" id="HFG21845.1"/>
    </source>
</evidence>
<organism evidence="2">
    <name type="scientific">Meiothermus ruber</name>
    <dbReference type="NCBI Taxonomy" id="277"/>
    <lineage>
        <taxon>Bacteria</taxon>
        <taxon>Thermotogati</taxon>
        <taxon>Deinococcota</taxon>
        <taxon>Deinococci</taxon>
        <taxon>Thermales</taxon>
        <taxon>Thermaceae</taxon>
        <taxon>Meiothermus</taxon>
    </lineage>
</organism>
<proteinExistence type="predicted"/>
<reference evidence="2" key="1">
    <citation type="journal article" date="2020" name="mSystems">
        <title>Genome- and Community-Level Interaction Insights into Carbon Utilization and Element Cycling Functions of Hydrothermarchaeota in Hydrothermal Sediment.</title>
        <authorList>
            <person name="Zhou Z."/>
            <person name="Liu Y."/>
            <person name="Xu W."/>
            <person name="Pan J."/>
            <person name="Luo Z.H."/>
            <person name="Li M."/>
        </authorList>
    </citation>
    <scope>NUCLEOTIDE SEQUENCE [LARGE SCALE GENOMIC DNA]</scope>
    <source>
        <strain evidence="2">SpSt-524</strain>
    </source>
</reference>
<gene>
    <name evidence="2" type="ORF">ENS82_14230</name>
</gene>
<dbReference type="EMBL" id="DSWI01000035">
    <property type="protein sequence ID" value="HFG21845.1"/>
    <property type="molecule type" value="Genomic_DNA"/>
</dbReference>
<dbReference type="AlphaFoldDB" id="A0A7C3I1G4"/>
<dbReference type="PANTHER" id="PTHR30032:SF4">
    <property type="entry name" value="AMIDASE ENHANCER"/>
    <property type="match status" value="1"/>
</dbReference>
<dbReference type="InterPro" id="IPR013486">
    <property type="entry name" value="SpoIID/LytB"/>
</dbReference>
<sequence>MTRMKLAFLLVSALGAALFFGTLNPKQTLPPPAPSGQDIRVLLSYQPGAASFEAKYLFPTLRLVPLGGSVQVSSGPDRANLRPVVTVFADKPLTFTPQNNRLVATFEGLTFALEGVVQLKPADPAQPVLYRLPNRMSEYPGELWLELRSNGLLVVNQVDYQDYLKGVLPSEMPPHFHPEALKAQAVAARTYALVRQQADTYWKQFGADVDDSSSEQVYNQTRRHPATDAAVEATRNQILTFEGRPIQSFFFSTSPGATASIEEVWMDRPPAPYLKGLSQTNPIRVSIESETEALAFFQNWNPEGFYDAPSPFWRWKLRLSREELEALLSRTLPERARRAPQFVQTPEGPLSPDAPGFELGTLQKIAMLKRSTGGYVTALEIQTSSGRYVVQRESHIRSLLRPDKAFTGRADVLLELWQGGPRLNFPSLPSAAFALQEERDERGNLLGLTFWGGGFGHGVGMSQYGALGLARRGYGYREILEHFYPGTTLTTLSTGDKR</sequence>
<name>A0A7C3I1G4_MEIRU</name>
<comment type="caution">
    <text evidence="2">The sequence shown here is derived from an EMBL/GenBank/DDBJ whole genome shotgun (WGS) entry which is preliminary data.</text>
</comment>
<dbReference type="InterPro" id="IPR051922">
    <property type="entry name" value="Bact_Sporulation_Assoc"/>
</dbReference>
<dbReference type="NCBIfam" id="TIGR02669">
    <property type="entry name" value="SpoIID_LytB"/>
    <property type="match status" value="1"/>
</dbReference>
<evidence type="ECO:0000259" key="1">
    <source>
        <dbReference type="Pfam" id="PF08486"/>
    </source>
</evidence>
<dbReference type="GO" id="GO:0030435">
    <property type="term" value="P:sporulation resulting in formation of a cellular spore"/>
    <property type="evidence" value="ECO:0007669"/>
    <property type="project" value="InterPro"/>
</dbReference>
<feature type="domain" description="Sporulation stage II protein D amidase enhancer LytB N-terminal" evidence="1">
    <location>
        <begin position="150"/>
        <end position="241"/>
    </location>
</feature>
<dbReference type="Pfam" id="PF08486">
    <property type="entry name" value="SpoIID"/>
    <property type="match status" value="1"/>
</dbReference>
<accession>A0A7C3I1G4</accession>
<dbReference type="PANTHER" id="PTHR30032">
    <property type="entry name" value="N-ACETYLMURAMOYL-L-ALANINE AMIDASE-RELATED"/>
    <property type="match status" value="1"/>
</dbReference>
<dbReference type="GO" id="GO:0030288">
    <property type="term" value="C:outer membrane-bounded periplasmic space"/>
    <property type="evidence" value="ECO:0007669"/>
    <property type="project" value="TreeGrafter"/>
</dbReference>
<protein>
    <submittedName>
        <fullName evidence="2">SpoIID/LytB domain-containing protein</fullName>
    </submittedName>
</protein>